<dbReference type="SUPFAM" id="SSF75011">
    <property type="entry name" value="3-carboxy-cis,cis-mucoante lactonizing enzyme"/>
    <property type="match status" value="1"/>
</dbReference>
<feature type="repeat" description="WD" evidence="7">
    <location>
        <begin position="214"/>
        <end position="262"/>
    </location>
</feature>
<dbReference type="GeneID" id="25298659"/>
<dbReference type="InterPro" id="IPR051973">
    <property type="entry name" value="tRNA_Anticodon_Mtase-Reg"/>
</dbReference>
<dbReference type="GO" id="GO:0005737">
    <property type="term" value="C:cytoplasm"/>
    <property type="evidence" value="ECO:0007669"/>
    <property type="project" value="UniProtKB-SubCell"/>
</dbReference>
<dbReference type="VEuPathDB" id="FungiDB:Z518_10588"/>
<dbReference type="PROSITE" id="PS50294">
    <property type="entry name" value="WD_REPEATS_REGION"/>
    <property type="match status" value="1"/>
</dbReference>
<dbReference type="InterPro" id="IPR019775">
    <property type="entry name" value="WD40_repeat_CS"/>
</dbReference>
<sequence length="1228" mass="134180">MTCMLKPHGTCLPVTALQSGKAGQNVILLAGQGPYVHAYNGNGHQILSVRVFVSQPVHGIVTAANDNSVHPYEHHQTDVVIWGGSLMRFGRLAVGVGGRDPSAPEFTLHLAREFDSGDWILDIAVLGASIWILTAHNVLFRLLLHEGDSLDLSRYEKLSVVQGPATFLYSAQLVVARHGVFIVASGTVFGEILVWTCSKQDHDQEWSTQLKHVFNGHTGSVFGVAISKELNLNNGHKRLLASCSDDRTIRIWDISDCDQLFSDTNTPLMSTETGFGSATHAKIPQLASAWGHLSRIWGVEFLKTPQNQGCNGVHLLSRGEDAACQLWSIETSKEVGPSKQTTAQITPVSNDRYHSGKNAWSMSQLSEDHSVTVFTGGADGQIISRRFDTISAAMNDSVTYSIPFKEVTSSSNALKHYLLRNQSECLATTDQGHLFLLTIKNGTLNWKRISKSTSKGGLSICNSEVDGVTLLATQQGDLSVLRQGDDAPISIPISLESGVSWIRCASNQTPNSPASPNSNCIVVVLSNQHAVILWLTKDGSSFRLKKTTLKLPDTFTIASICYDRSNQILFLGSRAGALAIYSDLPFESEDSGEPFCLRHIHGSDCVTSINILGHTATTSDIMGRTSYILTTGRDGNYAIHRLDWDRQSTHYIEPTFSTIHLSSLPFGPNIEGAYFSHQPEGKDPHSTTVPDLVLYGFRSTSFVVWNETQQSTILSVNCGGAHRTWAYKDSAAYSSRDSSLHSSQQIIPDTRSFVWTKAGKFNWYTARSASHKVILKGGHGREIKAVARSPVLYTHTNSEFYKRPRTLIATGAEDTTIRLFALSGTERFPSKLSDSDHESQLSTTFHSLATLKRHTTGLQHLLFSPSGKYLFSSAGCEEFYAWKLSFDVPCISIGVVLWDMIPQEDEDPDSDARIMSFDLRAYAVANLDIATHPNKNDVIQQEEEKFTLALAYSNGKTKIVQYTPSITARNQGMFETLREINYGTFCVMQASFLSPESSLLGTQTQILSAGTNGFLNLSAINLNLITKTEEKGLELLSPSPSSSQLEVHKTHQSSILAMDIVQLNSDSYLIATGGDDNALGLTLLSADTSTNGTRPPRHNFRTILIPHAHAAAVSALKFMSPKHTATGFSLAAISVGNDQRAKVWSVHIDLEKAAHPTDDVLLEAIHVQRSWSGWTAVADVSGLEIIDGNDQNQALANDDSNVNEEAKQGCRILVTGVGMEVLSLLAME</sequence>
<evidence type="ECO:0000256" key="4">
    <source>
        <dbReference type="ARBA" id="ARBA00022694"/>
    </source>
</evidence>
<reference evidence="8 9" key="1">
    <citation type="submission" date="2015-01" db="EMBL/GenBank/DDBJ databases">
        <title>The Genome Sequence of Rhinocladiella mackenzie CBS 650.93.</title>
        <authorList>
            <consortium name="The Broad Institute Genomics Platform"/>
            <person name="Cuomo C."/>
            <person name="de Hoog S."/>
            <person name="Gorbushina A."/>
            <person name="Stielow B."/>
            <person name="Teixiera M."/>
            <person name="Abouelleil A."/>
            <person name="Chapman S.B."/>
            <person name="Priest M."/>
            <person name="Young S.K."/>
            <person name="Wortman J."/>
            <person name="Nusbaum C."/>
            <person name="Birren B."/>
        </authorList>
    </citation>
    <scope>NUCLEOTIDE SEQUENCE [LARGE SCALE GENOMIC DNA]</scope>
    <source>
        <strain evidence="8 9">CBS 650.93</strain>
    </source>
</reference>
<evidence type="ECO:0000256" key="2">
    <source>
        <dbReference type="ARBA" id="ARBA00022490"/>
    </source>
</evidence>
<dbReference type="InterPro" id="IPR015943">
    <property type="entry name" value="WD40/YVTN_repeat-like_dom_sf"/>
</dbReference>
<protein>
    <recommendedName>
        <fullName evidence="10">WD repeat protein</fullName>
    </recommendedName>
</protein>
<evidence type="ECO:0000256" key="6">
    <source>
        <dbReference type="ARBA" id="ARBA00038255"/>
    </source>
</evidence>
<dbReference type="PROSITE" id="PS00678">
    <property type="entry name" value="WD_REPEATS_1"/>
    <property type="match status" value="1"/>
</dbReference>
<dbReference type="STRING" id="1442369.A0A0D2I3U9"/>
<dbReference type="RefSeq" id="XP_013267585.1">
    <property type="nucleotide sequence ID" value="XM_013412131.1"/>
</dbReference>
<evidence type="ECO:0000256" key="3">
    <source>
        <dbReference type="ARBA" id="ARBA00022574"/>
    </source>
</evidence>
<accession>A0A0D2I3U9</accession>
<keyword evidence="3 7" id="KW-0853">WD repeat</keyword>
<evidence type="ECO:0000313" key="9">
    <source>
        <dbReference type="Proteomes" id="UP000053617"/>
    </source>
</evidence>
<keyword evidence="2" id="KW-0963">Cytoplasm</keyword>
<organism evidence="8 9">
    <name type="scientific">Rhinocladiella mackenziei CBS 650.93</name>
    <dbReference type="NCBI Taxonomy" id="1442369"/>
    <lineage>
        <taxon>Eukaryota</taxon>
        <taxon>Fungi</taxon>
        <taxon>Dikarya</taxon>
        <taxon>Ascomycota</taxon>
        <taxon>Pezizomycotina</taxon>
        <taxon>Eurotiomycetes</taxon>
        <taxon>Chaetothyriomycetidae</taxon>
        <taxon>Chaetothyriales</taxon>
        <taxon>Herpotrichiellaceae</taxon>
        <taxon>Rhinocladiella</taxon>
    </lineage>
</organism>
<evidence type="ECO:0000256" key="1">
    <source>
        <dbReference type="ARBA" id="ARBA00004496"/>
    </source>
</evidence>
<gene>
    <name evidence="8" type="ORF">Z518_10588</name>
</gene>
<dbReference type="HOGENOM" id="CLU_002615_1_0_1"/>
<name>A0A0D2I3U9_9EURO</name>
<dbReference type="OrthoDB" id="5594999at2759"/>
<dbReference type="SUPFAM" id="SSF50978">
    <property type="entry name" value="WD40 repeat-like"/>
    <property type="match status" value="2"/>
</dbReference>
<proteinExistence type="inferred from homology"/>
<keyword evidence="4" id="KW-0819">tRNA processing</keyword>
<dbReference type="InterPro" id="IPR001680">
    <property type="entry name" value="WD40_rpt"/>
</dbReference>
<dbReference type="Proteomes" id="UP000053617">
    <property type="component" value="Unassembled WGS sequence"/>
</dbReference>
<dbReference type="InterPro" id="IPR036322">
    <property type="entry name" value="WD40_repeat_dom_sf"/>
</dbReference>
<evidence type="ECO:0000256" key="5">
    <source>
        <dbReference type="ARBA" id="ARBA00022737"/>
    </source>
</evidence>
<dbReference type="Gene3D" id="2.130.10.10">
    <property type="entry name" value="YVTN repeat-like/Quinoprotein amine dehydrogenase"/>
    <property type="match status" value="3"/>
</dbReference>
<dbReference type="EMBL" id="KN847483">
    <property type="protein sequence ID" value="KIX00449.1"/>
    <property type="molecule type" value="Genomic_DNA"/>
</dbReference>
<dbReference type="Pfam" id="PF00400">
    <property type="entry name" value="WD40"/>
    <property type="match status" value="1"/>
</dbReference>
<dbReference type="PANTHER" id="PTHR14344:SF3">
    <property type="entry name" value="WD REPEAT-CONTAINING PROTEIN 6"/>
    <property type="match status" value="1"/>
</dbReference>
<dbReference type="SMART" id="SM00320">
    <property type="entry name" value="WD40"/>
    <property type="match status" value="9"/>
</dbReference>
<dbReference type="PANTHER" id="PTHR14344">
    <property type="entry name" value="WD REPEAT PROTEIN"/>
    <property type="match status" value="1"/>
</dbReference>
<evidence type="ECO:0000256" key="7">
    <source>
        <dbReference type="PROSITE-ProRule" id="PRU00221"/>
    </source>
</evidence>
<evidence type="ECO:0000313" key="8">
    <source>
        <dbReference type="EMBL" id="KIX00449.1"/>
    </source>
</evidence>
<keyword evidence="5" id="KW-0677">Repeat</keyword>
<comment type="similarity">
    <text evidence="6">Belongs to the WD repeat WDR6 family.</text>
</comment>
<comment type="subcellular location">
    <subcellularLocation>
        <location evidence="1">Cytoplasm</location>
    </subcellularLocation>
</comment>
<evidence type="ECO:0008006" key="10">
    <source>
        <dbReference type="Google" id="ProtNLM"/>
    </source>
</evidence>
<dbReference type="GO" id="GO:0030488">
    <property type="term" value="P:tRNA methylation"/>
    <property type="evidence" value="ECO:0007669"/>
    <property type="project" value="TreeGrafter"/>
</dbReference>
<keyword evidence="9" id="KW-1185">Reference proteome</keyword>
<dbReference type="AlphaFoldDB" id="A0A0D2I3U9"/>
<dbReference type="PROSITE" id="PS50082">
    <property type="entry name" value="WD_REPEATS_2"/>
    <property type="match status" value="1"/>
</dbReference>